<keyword evidence="2" id="KW-1185">Reference proteome</keyword>
<dbReference type="InParanoid" id="A0A316YEH1"/>
<dbReference type="EMBL" id="KZ819649">
    <property type="protein sequence ID" value="PWN86443.1"/>
    <property type="molecule type" value="Genomic_DNA"/>
</dbReference>
<evidence type="ECO:0000313" key="1">
    <source>
        <dbReference type="EMBL" id="PWN86443.1"/>
    </source>
</evidence>
<dbReference type="RefSeq" id="XP_025373641.1">
    <property type="nucleotide sequence ID" value="XM_025525585.1"/>
</dbReference>
<accession>A0A316YEH1</accession>
<dbReference type="GeneID" id="37047501"/>
<protein>
    <submittedName>
        <fullName evidence="1">Uncharacterized protein</fullName>
    </submittedName>
</protein>
<organism evidence="1 2">
    <name type="scientific">Acaromyces ingoldii</name>
    <dbReference type="NCBI Taxonomy" id="215250"/>
    <lineage>
        <taxon>Eukaryota</taxon>
        <taxon>Fungi</taxon>
        <taxon>Dikarya</taxon>
        <taxon>Basidiomycota</taxon>
        <taxon>Ustilaginomycotina</taxon>
        <taxon>Exobasidiomycetes</taxon>
        <taxon>Exobasidiales</taxon>
        <taxon>Cryptobasidiaceae</taxon>
        <taxon>Acaromyces</taxon>
    </lineage>
</organism>
<dbReference type="AlphaFoldDB" id="A0A316YEH1"/>
<sequence length="205" mass="23641">MKVGNEEAGKERQATSDTMCNFLTCIALVIPSAGGKSTAARRFPVLDIDSILDLEDPMVTRALHHHERALEDDSRWEKGNKLLWKFQKKWLRQNSAGRVRAVLLHTYEQAQALGFEDIQILVPSLQLHAQAMKERSPRGQRIARLNREVVVNEVHRTNVQIRLYSSWREYTLHLCTVMAIVIEEHHQMDGRAREDCRYSVLTSKN</sequence>
<dbReference type="Proteomes" id="UP000245768">
    <property type="component" value="Unassembled WGS sequence"/>
</dbReference>
<gene>
    <name evidence="1" type="ORF">FA10DRAFT_57976</name>
</gene>
<name>A0A316YEH1_9BASI</name>
<evidence type="ECO:0000313" key="2">
    <source>
        <dbReference type="Proteomes" id="UP000245768"/>
    </source>
</evidence>
<reference evidence="1 2" key="1">
    <citation type="journal article" date="2018" name="Mol. Biol. Evol.">
        <title>Broad Genomic Sampling Reveals a Smut Pathogenic Ancestry of the Fungal Clade Ustilaginomycotina.</title>
        <authorList>
            <person name="Kijpornyongpan T."/>
            <person name="Mondo S.J."/>
            <person name="Barry K."/>
            <person name="Sandor L."/>
            <person name="Lee J."/>
            <person name="Lipzen A."/>
            <person name="Pangilinan J."/>
            <person name="LaButti K."/>
            <person name="Hainaut M."/>
            <person name="Henrissat B."/>
            <person name="Grigoriev I.V."/>
            <person name="Spatafora J.W."/>
            <person name="Aime M.C."/>
        </authorList>
    </citation>
    <scope>NUCLEOTIDE SEQUENCE [LARGE SCALE GENOMIC DNA]</scope>
    <source>
        <strain evidence="1 2">MCA 4198</strain>
    </source>
</reference>
<proteinExistence type="predicted"/>